<keyword evidence="4" id="KW-1185">Reference proteome</keyword>
<organism evidence="3 4">
    <name type="scientific">Kroppenstedtia pulmonis</name>
    <dbReference type="NCBI Taxonomy" id="1380685"/>
    <lineage>
        <taxon>Bacteria</taxon>
        <taxon>Bacillati</taxon>
        <taxon>Bacillota</taxon>
        <taxon>Bacilli</taxon>
        <taxon>Bacillales</taxon>
        <taxon>Thermoactinomycetaceae</taxon>
        <taxon>Kroppenstedtia</taxon>
    </lineage>
</organism>
<evidence type="ECO:0000256" key="1">
    <source>
        <dbReference type="ARBA" id="ARBA00023172"/>
    </source>
</evidence>
<dbReference type="GO" id="GO:0003677">
    <property type="term" value="F:DNA binding"/>
    <property type="evidence" value="ECO:0007669"/>
    <property type="project" value="InterPro"/>
</dbReference>
<dbReference type="EMBL" id="CP048104">
    <property type="protein sequence ID" value="QKG85406.1"/>
    <property type="molecule type" value="Genomic_DNA"/>
</dbReference>
<dbReference type="Proteomes" id="UP000503088">
    <property type="component" value="Chromosome"/>
</dbReference>
<reference evidence="3 4" key="1">
    <citation type="submission" date="2020-01" db="EMBL/GenBank/DDBJ databases">
        <authorList>
            <person name="Gulvik C.A."/>
            <person name="Batra D.G."/>
        </authorList>
    </citation>
    <scope>NUCLEOTIDE SEQUENCE [LARGE SCALE GENOMIC DNA]</scope>
    <source>
        <strain evidence="3 4">W9323</strain>
    </source>
</reference>
<sequence>MQMGIREGLRYLQTVATFIEKNGHITPHSFRHTHALLLIEANVNPKVISHRLGHSTTEEVERSYGYLTRGIEKKASQQFNELMKDLLDLE</sequence>
<evidence type="ECO:0000313" key="4">
    <source>
        <dbReference type="Proteomes" id="UP000503088"/>
    </source>
</evidence>
<dbReference type="GO" id="GO:0015074">
    <property type="term" value="P:DNA integration"/>
    <property type="evidence" value="ECO:0007669"/>
    <property type="project" value="InterPro"/>
</dbReference>
<name>A0A7D4B3K0_9BACL</name>
<dbReference type="AlphaFoldDB" id="A0A7D4B3K0"/>
<gene>
    <name evidence="3" type="ORF">GXN76_13665</name>
</gene>
<proteinExistence type="predicted"/>
<dbReference type="InterPro" id="IPR011010">
    <property type="entry name" value="DNA_brk_join_enz"/>
</dbReference>
<evidence type="ECO:0000313" key="3">
    <source>
        <dbReference type="EMBL" id="QKG85406.1"/>
    </source>
</evidence>
<dbReference type="InterPro" id="IPR013762">
    <property type="entry name" value="Integrase-like_cat_sf"/>
</dbReference>
<accession>A0A7D4B3K0</accession>
<evidence type="ECO:0000259" key="2">
    <source>
        <dbReference type="PROSITE" id="PS51898"/>
    </source>
</evidence>
<keyword evidence="1" id="KW-0233">DNA recombination</keyword>
<dbReference type="SUPFAM" id="SSF56349">
    <property type="entry name" value="DNA breaking-rejoining enzymes"/>
    <property type="match status" value="1"/>
</dbReference>
<dbReference type="Pfam" id="PF00589">
    <property type="entry name" value="Phage_integrase"/>
    <property type="match status" value="1"/>
</dbReference>
<dbReference type="Gene3D" id="1.10.443.10">
    <property type="entry name" value="Intergrase catalytic core"/>
    <property type="match status" value="1"/>
</dbReference>
<dbReference type="PROSITE" id="PS51898">
    <property type="entry name" value="TYR_RECOMBINASE"/>
    <property type="match status" value="1"/>
</dbReference>
<protein>
    <submittedName>
        <fullName evidence="3">Tyrosine-type recombinase/integrase</fullName>
    </submittedName>
</protein>
<feature type="domain" description="Tyr recombinase" evidence="2">
    <location>
        <begin position="1"/>
        <end position="78"/>
    </location>
</feature>
<dbReference type="GO" id="GO:0006310">
    <property type="term" value="P:DNA recombination"/>
    <property type="evidence" value="ECO:0007669"/>
    <property type="project" value="UniProtKB-KW"/>
</dbReference>
<dbReference type="KEGG" id="kpul:GXN76_13665"/>
<dbReference type="InterPro" id="IPR002104">
    <property type="entry name" value="Integrase_catalytic"/>
</dbReference>